<dbReference type="Pfam" id="PF02463">
    <property type="entry name" value="SMC_N"/>
    <property type="match status" value="1"/>
</dbReference>
<evidence type="ECO:0000256" key="1">
    <source>
        <dbReference type="ARBA" id="ARBA00006930"/>
    </source>
</evidence>
<dbReference type="RefSeq" id="WP_311704649.1">
    <property type="nucleotide sequence ID" value="NZ_JAVREL010000006.1"/>
</dbReference>
<comment type="subunit">
    <text evidence="2">Heterodimer of SbcC and SbcD.</text>
</comment>
<evidence type="ECO:0000259" key="4">
    <source>
        <dbReference type="Pfam" id="PF02463"/>
    </source>
</evidence>
<dbReference type="PANTHER" id="PTHR32114">
    <property type="entry name" value="ABC TRANSPORTER ABCH.3"/>
    <property type="match status" value="1"/>
</dbReference>
<organism evidence="5 6">
    <name type="scientific">Streptomyces litchfieldiae</name>
    <dbReference type="NCBI Taxonomy" id="3075543"/>
    <lineage>
        <taxon>Bacteria</taxon>
        <taxon>Bacillati</taxon>
        <taxon>Actinomycetota</taxon>
        <taxon>Actinomycetes</taxon>
        <taxon>Kitasatosporales</taxon>
        <taxon>Streptomycetaceae</taxon>
        <taxon>Streptomyces</taxon>
    </lineage>
</organism>
<evidence type="ECO:0000256" key="2">
    <source>
        <dbReference type="ARBA" id="ARBA00011322"/>
    </source>
</evidence>
<sequence length="808" mass="86983">MSDDPITPVLALRDVLLKRLEESGLAADVRELLRDLLPEAAAAGRAQAGPMYLRSLTAAGWRGIGREVTLDLPFGPGLTVVTGPNGTGKSSFAEAVEIALTGRNYRWDAGRTKTQVWKKGWRNLHAAQTPEISVRLTLDDRGAPVTVRRVWHGESVDDATTVVERPGAPDRALEDVVDAEALALYRPFLPYSELGAMVDGTLSSLHDALARFLGLGPLSDMDEQLLARNKPLTDAGKRLTALTKTVLAELSGHDDPRAVAAAAVLRSRKPDLALVRGLLEADAGAAADETARLRGLASLAGPDPDEVAGAVERLRAATARAEAVRDGTAEDARRLAALLEQGLEHRRHADSADCPLCGSAGRLDHAWAERARAEVARLQAVAAEAEGARMALDAARRAVHDLVQPVPALLQRESSSLASLWRDWALCRGLNEPGALADRVAQLAAALDEASRRAREDAARRLADRDERWQPVAVRLAEWVGAAEAAAEADPLSRRIKAARAWLRTVTDELRDERLRPFVQESQTVWKRLCQRSSVSLGSVTLAGTAKHGRVELGVAVDAVDAPAYSVLSQGELHSLALSLFIPRATHSGSPFGFLLIDDPVQSMDPDKVEGLAHVLEECARHRQVVVFTHDTRLQHAIAHLGIEATVLRISRGTDSAVTVETVTDPVGQALKEARELSLDEHLPVEVADHVLPTMCRVALEAACLETARRRLRDDYHLALGQIEEAVRPLERTKPLVALALLGDANAPARARVEQLCPGGWGLIEEFNSGAHGSLPSVADRKRLVRRTETLATAIRRGAGSVPEGGAR</sequence>
<dbReference type="PANTHER" id="PTHR32114:SF2">
    <property type="entry name" value="ABC TRANSPORTER ABCH.3"/>
    <property type="match status" value="1"/>
</dbReference>
<protein>
    <recommendedName>
        <fullName evidence="3">Nuclease SbcCD subunit C</fullName>
    </recommendedName>
</protein>
<gene>
    <name evidence="5" type="ORF">RM590_12935</name>
</gene>
<dbReference type="SUPFAM" id="SSF52540">
    <property type="entry name" value="P-loop containing nucleoside triphosphate hydrolases"/>
    <property type="match status" value="1"/>
</dbReference>
<comment type="similarity">
    <text evidence="1">Belongs to the SMC family. SbcC subfamily.</text>
</comment>
<dbReference type="InterPro" id="IPR027417">
    <property type="entry name" value="P-loop_NTPase"/>
</dbReference>
<accession>A0ABU2MPH0</accession>
<dbReference type="Proteomes" id="UP001183246">
    <property type="component" value="Unassembled WGS sequence"/>
</dbReference>
<comment type="caution">
    <text evidence="5">The sequence shown here is derived from an EMBL/GenBank/DDBJ whole genome shotgun (WGS) entry which is preliminary data.</text>
</comment>
<evidence type="ECO:0000256" key="3">
    <source>
        <dbReference type="ARBA" id="ARBA00013368"/>
    </source>
</evidence>
<evidence type="ECO:0000313" key="6">
    <source>
        <dbReference type="Proteomes" id="UP001183246"/>
    </source>
</evidence>
<proteinExistence type="inferred from homology"/>
<dbReference type="Gene3D" id="3.40.50.300">
    <property type="entry name" value="P-loop containing nucleotide triphosphate hydrolases"/>
    <property type="match status" value="2"/>
</dbReference>
<dbReference type="EMBL" id="JAVREL010000006">
    <property type="protein sequence ID" value="MDT0343511.1"/>
    <property type="molecule type" value="Genomic_DNA"/>
</dbReference>
<feature type="domain" description="RecF/RecN/SMC N-terminal" evidence="4">
    <location>
        <begin position="53"/>
        <end position="636"/>
    </location>
</feature>
<evidence type="ECO:0000313" key="5">
    <source>
        <dbReference type="EMBL" id="MDT0343511.1"/>
    </source>
</evidence>
<dbReference type="InterPro" id="IPR003395">
    <property type="entry name" value="RecF/RecN/SMC_N"/>
</dbReference>
<name>A0ABU2MPH0_9ACTN</name>
<reference evidence="6" key="1">
    <citation type="submission" date="2023-07" db="EMBL/GenBank/DDBJ databases">
        <title>30 novel species of actinomycetes from the DSMZ collection.</title>
        <authorList>
            <person name="Nouioui I."/>
        </authorList>
    </citation>
    <scope>NUCLEOTIDE SEQUENCE [LARGE SCALE GENOMIC DNA]</scope>
    <source>
        <strain evidence="6">DSM 44938</strain>
    </source>
</reference>
<keyword evidence="6" id="KW-1185">Reference proteome</keyword>